<protein>
    <submittedName>
        <fullName evidence="1">Aldose 1-epimerase</fullName>
    </submittedName>
</protein>
<dbReference type="Pfam" id="PF01263">
    <property type="entry name" value="Aldose_epim"/>
    <property type="match status" value="1"/>
</dbReference>
<dbReference type="Proteomes" id="UP001303946">
    <property type="component" value="Chromosome"/>
</dbReference>
<evidence type="ECO:0000313" key="1">
    <source>
        <dbReference type="EMBL" id="WOB08082.1"/>
    </source>
</evidence>
<dbReference type="InterPro" id="IPR011013">
    <property type="entry name" value="Gal_mutarotase_sf_dom"/>
</dbReference>
<dbReference type="CDD" id="cd09021">
    <property type="entry name" value="Aldose_epim_Ec_YphB"/>
    <property type="match status" value="1"/>
</dbReference>
<dbReference type="SUPFAM" id="SSF74650">
    <property type="entry name" value="Galactose mutarotase-like"/>
    <property type="match status" value="1"/>
</dbReference>
<accession>A0ABZ0CYL3</accession>
<reference evidence="1 2" key="1">
    <citation type="submission" date="2023-10" db="EMBL/GenBank/DDBJ databases">
        <title>Bacteria for the degradation of biodegradable plastic PBAT(Polybutylene adipate terephthalate).</title>
        <authorList>
            <person name="Weon H.-Y."/>
            <person name="Yeon J."/>
        </authorList>
    </citation>
    <scope>NUCLEOTIDE SEQUENCE [LARGE SCALE GENOMIC DNA]</scope>
    <source>
        <strain evidence="1 2">SBD 7-3</strain>
    </source>
</reference>
<dbReference type="InterPro" id="IPR014718">
    <property type="entry name" value="GH-type_carb-bd"/>
</dbReference>
<sequence>MSEPLEAGCELRAGNLRLAVRPDLGGCIAGFWHGDAPVLLSAEPQTLRASRPSGCFPLVPYSNRLGHRRFHWQGHDHTTAPNFGDSPHSLHGVAWLRAWQVVSIDTAGLALRYEHAPDDHWPFAFAAEQHFTLTPARLSVRLAMTNTSPQAQPAGLGWHPYFPKQGSSHLQAQVSRRWEFDDAQLPTHPVVQDSIDDGIAQLRLDHCFDGWPGRAVIRDERFSVELRSALRHLVVYTPQDKDYFCVEPVSHVNNAIQMPHPFQHGLVPLNPGDTTDAWMTLDVTAL</sequence>
<organism evidence="1 2">
    <name type="scientific">Piscinibacter gummiphilus</name>
    <dbReference type="NCBI Taxonomy" id="946333"/>
    <lineage>
        <taxon>Bacteria</taxon>
        <taxon>Pseudomonadati</taxon>
        <taxon>Pseudomonadota</taxon>
        <taxon>Betaproteobacteria</taxon>
        <taxon>Burkholderiales</taxon>
        <taxon>Sphaerotilaceae</taxon>
        <taxon>Piscinibacter</taxon>
    </lineage>
</organism>
<keyword evidence="2" id="KW-1185">Reference proteome</keyword>
<dbReference type="InterPro" id="IPR008183">
    <property type="entry name" value="Aldose_1/G6P_1-epimerase"/>
</dbReference>
<dbReference type="Gene3D" id="2.70.98.10">
    <property type="match status" value="1"/>
</dbReference>
<proteinExistence type="predicted"/>
<gene>
    <name evidence="1" type="ORF">RXV79_24665</name>
</gene>
<dbReference type="EMBL" id="CP136336">
    <property type="protein sequence ID" value="WOB08082.1"/>
    <property type="molecule type" value="Genomic_DNA"/>
</dbReference>
<evidence type="ECO:0000313" key="2">
    <source>
        <dbReference type="Proteomes" id="UP001303946"/>
    </source>
</evidence>
<name>A0ABZ0CYL3_9BURK</name>
<dbReference type="RefSeq" id="WP_316700765.1">
    <property type="nucleotide sequence ID" value="NZ_CP136336.1"/>
</dbReference>